<dbReference type="NCBIfam" id="TIGR01614">
    <property type="entry name" value="PME_inhib"/>
    <property type="match status" value="1"/>
</dbReference>
<dbReference type="AlphaFoldDB" id="A0AAE1MG38"/>
<feature type="domain" description="Pectinesterase inhibitor" evidence="4">
    <location>
        <begin position="36"/>
        <end position="191"/>
    </location>
</feature>
<accession>A0AAE1MG38</accession>
<dbReference type="CDD" id="cd15798">
    <property type="entry name" value="PMEI-like_3"/>
    <property type="match status" value="1"/>
</dbReference>
<dbReference type="Proteomes" id="UP001293593">
    <property type="component" value="Unassembled WGS sequence"/>
</dbReference>
<evidence type="ECO:0000256" key="1">
    <source>
        <dbReference type="ARBA" id="ARBA00022729"/>
    </source>
</evidence>
<gene>
    <name evidence="5" type="ORF">QN277_029337</name>
</gene>
<feature type="signal peptide" evidence="3">
    <location>
        <begin position="1"/>
        <end position="27"/>
    </location>
</feature>
<sequence>MKAQSSQLLSLLLLIAATFHLLPPSSAARASASNHGNTDFIRSVCNNTVYPDVCNSHISRYAHAIKQNPAALSRVGVALSHSVVRGAATSLSGLSGQAKGRAAHAISDCISTLGEASDQISESLGQLRQITAGKGGDFKFAMDTVLTRMSAALTNEDTCIDGFEEEPKDLVKKVVDIVTEAEKFTSIALAFVNYYAKKGSP</sequence>
<dbReference type="GO" id="GO:0004857">
    <property type="term" value="F:enzyme inhibitor activity"/>
    <property type="evidence" value="ECO:0007669"/>
    <property type="project" value="InterPro"/>
</dbReference>
<comment type="caution">
    <text evidence="5">The sequence shown here is derived from an EMBL/GenBank/DDBJ whole genome shotgun (WGS) entry which is preliminary data.</text>
</comment>
<evidence type="ECO:0000256" key="3">
    <source>
        <dbReference type="SAM" id="SignalP"/>
    </source>
</evidence>
<dbReference type="Gene3D" id="1.20.140.40">
    <property type="entry name" value="Invertase/pectin methylesterase inhibitor family protein"/>
    <property type="match status" value="1"/>
</dbReference>
<protein>
    <recommendedName>
        <fullName evidence="4">Pectinesterase inhibitor domain-containing protein</fullName>
    </recommendedName>
</protein>
<evidence type="ECO:0000313" key="5">
    <source>
        <dbReference type="EMBL" id="KAK4263994.1"/>
    </source>
</evidence>
<organism evidence="5 6">
    <name type="scientific">Acacia crassicarpa</name>
    <name type="common">northern wattle</name>
    <dbReference type="NCBI Taxonomy" id="499986"/>
    <lineage>
        <taxon>Eukaryota</taxon>
        <taxon>Viridiplantae</taxon>
        <taxon>Streptophyta</taxon>
        <taxon>Embryophyta</taxon>
        <taxon>Tracheophyta</taxon>
        <taxon>Spermatophyta</taxon>
        <taxon>Magnoliopsida</taxon>
        <taxon>eudicotyledons</taxon>
        <taxon>Gunneridae</taxon>
        <taxon>Pentapetalae</taxon>
        <taxon>rosids</taxon>
        <taxon>fabids</taxon>
        <taxon>Fabales</taxon>
        <taxon>Fabaceae</taxon>
        <taxon>Caesalpinioideae</taxon>
        <taxon>mimosoid clade</taxon>
        <taxon>Acacieae</taxon>
        <taxon>Acacia</taxon>
    </lineage>
</organism>
<evidence type="ECO:0000259" key="4">
    <source>
        <dbReference type="SMART" id="SM00856"/>
    </source>
</evidence>
<dbReference type="EMBL" id="JAWXYG010000009">
    <property type="protein sequence ID" value="KAK4263994.1"/>
    <property type="molecule type" value="Genomic_DNA"/>
</dbReference>
<dbReference type="InterPro" id="IPR006501">
    <property type="entry name" value="Pectinesterase_inhib_dom"/>
</dbReference>
<keyword evidence="1 3" id="KW-0732">Signal</keyword>
<reference evidence="5" key="1">
    <citation type="submission" date="2023-10" db="EMBL/GenBank/DDBJ databases">
        <title>Chromosome-level genome of the transformable northern wattle, Acacia crassicarpa.</title>
        <authorList>
            <person name="Massaro I."/>
            <person name="Sinha N.R."/>
            <person name="Poethig S."/>
            <person name="Leichty A.R."/>
        </authorList>
    </citation>
    <scope>NUCLEOTIDE SEQUENCE</scope>
    <source>
        <strain evidence="5">Acra3RX</strain>
        <tissue evidence="5">Leaf</tissue>
    </source>
</reference>
<feature type="chain" id="PRO_5041985815" description="Pectinesterase inhibitor domain-containing protein" evidence="3">
    <location>
        <begin position="28"/>
        <end position="201"/>
    </location>
</feature>
<evidence type="ECO:0000256" key="2">
    <source>
        <dbReference type="ARBA" id="ARBA00038471"/>
    </source>
</evidence>
<evidence type="ECO:0000313" key="6">
    <source>
        <dbReference type="Proteomes" id="UP001293593"/>
    </source>
</evidence>
<proteinExistence type="inferred from homology"/>
<dbReference type="PANTHER" id="PTHR31080:SF64">
    <property type="entry name" value="PLANT INVERTASE_PECTIN METHYLESTERASE INHIBITOR SUPERFAMILY PROTEIN"/>
    <property type="match status" value="1"/>
</dbReference>
<dbReference type="SMART" id="SM00856">
    <property type="entry name" value="PMEI"/>
    <property type="match status" value="1"/>
</dbReference>
<dbReference type="InterPro" id="IPR035513">
    <property type="entry name" value="Invertase/methylesterase_inhib"/>
</dbReference>
<dbReference type="SUPFAM" id="SSF101148">
    <property type="entry name" value="Plant invertase/pectin methylesterase inhibitor"/>
    <property type="match status" value="1"/>
</dbReference>
<keyword evidence="6" id="KW-1185">Reference proteome</keyword>
<dbReference type="PANTHER" id="PTHR31080">
    <property type="entry name" value="PECTINESTERASE INHIBITOR-LIKE"/>
    <property type="match status" value="1"/>
</dbReference>
<dbReference type="Pfam" id="PF04043">
    <property type="entry name" value="PMEI"/>
    <property type="match status" value="1"/>
</dbReference>
<dbReference type="InterPro" id="IPR051955">
    <property type="entry name" value="PME_Inhibitor"/>
</dbReference>
<name>A0AAE1MG38_9FABA</name>
<comment type="similarity">
    <text evidence="2">Belongs to the PMEI family.</text>
</comment>